<evidence type="ECO:0008006" key="3">
    <source>
        <dbReference type="Google" id="ProtNLM"/>
    </source>
</evidence>
<dbReference type="RefSeq" id="WP_132466306.1">
    <property type="nucleotide sequence ID" value="NZ_SLXP01000023.1"/>
</dbReference>
<evidence type="ECO:0000313" key="1">
    <source>
        <dbReference type="EMBL" id="TCP38039.1"/>
    </source>
</evidence>
<protein>
    <recommendedName>
        <fullName evidence="3">Sulfotransferase family protein</fullName>
    </recommendedName>
</protein>
<dbReference type="AlphaFoldDB" id="A0A4R2PQF9"/>
<dbReference type="Proteomes" id="UP000294835">
    <property type="component" value="Unassembled WGS sequence"/>
</dbReference>
<accession>A0A4R2PQF9</accession>
<comment type="caution">
    <text evidence="1">The sequence shown here is derived from an EMBL/GenBank/DDBJ whole genome shotgun (WGS) entry which is preliminary data.</text>
</comment>
<evidence type="ECO:0000313" key="2">
    <source>
        <dbReference type="Proteomes" id="UP000294835"/>
    </source>
</evidence>
<reference evidence="1 2" key="1">
    <citation type="submission" date="2019-03" db="EMBL/GenBank/DDBJ databases">
        <title>Genomic Encyclopedia of Type Strains, Phase IV (KMG-IV): sequencing the most valuable type-strain genomes for metagenomic binning, comparative biology and taxonomic classification.</title>
        <authorList>
            <person name="Goeker M."/>
        </authorList>
    </citation>
    <scope>NUCLEOTIDE SEQUENCE [LARGE SCALE GENOMIC DNA]</scope>
    <source>
        <strain evidence="1 2">DSM 18063</strain>
    </source>
</reference>
<dbReference type="OrthoDB" id="7816979at2"/>
<organism evidence="1 2">
    <name type="scientific">Rhodovulum marinum</name>
    <dbReference type="NCBI Taxonomy" id="320662"/>
    <lineage>
        <taxon>Bacteria</taxon>
        <taxon>Pseudomonadati</taxon>
        <taxon>Pseudomonadota</taxon>
        <taxon>Alphaproteobacteria</taxon>
        <taxon>Rhodobacterales</taxon>
        <taxon>Paracoccaceae</taxon>
        <taxon>Rhodovulum</taxon>
    </lineage>
</organism>
<sequence length="291" mass="32701">MELVYHIGAHCTDDDRLLKGLLKNRGTLSKQGIIVPGPSRYRPILREMLVSLRGKPATPEMQQIILDAAMDEDEARRLIFVNQSFLCVPQKVLGQHMLYPMAGEKSHWLAQLFPNEPCEFFLGLRNPATFIPALFARSREKDFEGFIAGIEPRALTWSDMVRRIRQANPRARLTVWCNEDTPLIWPELLERASGIAPGTPLRGADDLLDTIMRPAGLKRMAAYLAENPPVNEAQRRRVVAAFLDKYALPDAVEEELDAPGWTAALVDELTDRYEADLSEIEAIEGVEVVTA</sequence>
<name>A0A4R2PQF9_9RHOB</name>
<proteinExistence type="predicted"/>
<keyword evidence="2" id="KW-1185">Reference proteome</keyword>
<gene>
    <name evidence="1" type="ORF">EV662_1234</name>
</gene>
<dbReference type="EMBL" id="SLXP01000023">
    <property type="protein sequence ID" value="TCP38039.1"/>
    <property type="molecule type" value="Genomic_DNA"/>
</dbReference>